<reference evidence="15 16" key="1">
    <citation type="journal article" date="2024" name="Environ. Microbiol.">
        <title>Novel evolutionary insights on the interactions of the Holosporales (Alphaproteobacteria) with eukaryotic hosts from comparative genomics.</title>
        <authorList>
            <person name="Giovannini M."/>
            <person name="Petroni G."/>
            <person name="Castelli M."/>
        </authorList>
    </citation>
    <scope>NUCLEOTIDE SEQUENCE [LARGE SCALE GENOMIC DNA]</scope>
    <source>
        <strain evidence="15 16">US_Bl 15I1</strain>
    </source>
</reference>
<evidence type="ECO:0000256" key="9">
    <source>
        <dbReference type="ARBA" id="ARBA00022777"/>
    </source>
</evidence>
<dbReference type="HAMAP" id="MF_00409">
    <property type="entry name" value="LpxK"/>
    <property type="match status" value="1"/>
</dbReference>
<dbReference type="EC" id="2.7.1.130" evidence="3 13"/>
<evidence type="ECO:0000256" key="1">
    <source>
        <dbReference type="ARBA" id="ARBA00002274"/>
    </source>
</evidence>
<name>A0ABZ2C2G8_9PROT</name>
<dbReference type="EMBL" id="CP133270">
    <property type="protein sequence ID" value="WVX65851.1"/>
    <property type="molecule type" value="Genomic_DNA"/>
</dbReference>
<dbReference type="SUPFAM" id="SSF52540">
    <property type="entry name" value="P-loop containing nucleoside triphosphate hydrolases"/>
    <property type="match status" value="1"/>
</dbReference>
<comment type="function">
    <text evidence="1 13">Transfers the gamma-phosphate of ATP to the 4'-position of a tetraacyldisaccharide 1-phosphate intermediate (termed DS-1-P) to form tetraacyldisaccharide 1,4'-bis-phosphate (lipid IVA).</text>
</comment>
<keyword evidence="10 13" id="KW-0067">ATP-binding</keyword>
<evidence type="ECO:0000256" key="3">
    <source>
        <dbReference type="ARBA" id="ARBA00012071"/>
    </source>
</evidence>
<dbReference type="PANTHER" id="PTHR42724">
    <property type="entry name" value="TETRAACYLDISACCHARIDE 4'-KINASE"/>
    <property type="match status" value="1"/>
</dbReference>
<keyword evidence="9 13" id="KW-0418">Kinase</keyword>
<evidence type="ECO:0000313" key="16">
    <source>
        <dbReference type="Proteomes" id="UP001330434"/>
    </source>
</evidence>
<keyword evidence="6 13" id="KW-0441">Lipid A biosynthesis</keyword>
<gene>
    <name evidence="13" type="primary">lpxK</name>
    <name evidence="15" type="ORF">Bealeia1_00017</name>
</gene>
<keyword evidence="8 13" id="KW-0547">Nucleotide-binding</keyword>
<evidence type="ECO:0000256" key="2">
    <source>
        <dbReference type="ARBA" id="ARBA00004870"/>
    </source>
</evidence>
<comment type="catalytic activity">
    <reaction evidence="13">
        <text>a lipid A disaccharide + ATP = a lipid IVA + ADP + H(+)</text>
        <dbReference type="Rhea" id="RHEA:67840"/>
        <dbReference type="ChEBI" id="CHEBI:15378"/>
        <dbReference type="ChEBI" id="CHEBI:30616"/>
        <dbReference type="ChEBI" id="CHEBI:176343"/>
        <dbReference type="ChEBI" id="CHEBI:176425"/>
        <dbReference type="ChEBI" id="CHEBI:456216"/>
        <dbReference type="EC" id="2.7.1.130"/>
    </reaction>
</comment>
<evidence type="ECO:0000256" key="5">
    <source>
        <dbReference type="ARBA" id="ARBA00022516"/>
    </source>
</evidence>
<evidence type="ECO:0000256" key="14">
    <source>
        <dbReference type="SAM" id="Phobius"/>
    </source>
</evidence>
<dbReference type="InterPro" id="IPR003758">
    <property type="entry name" value="LpxK"/>
</dbReference>
<evidence type="ECO:0000256" key="7">
    <source>
        <dbReference type="ARBA" id="ARBA00022679"/>
    </source>
</evidence>
<feature type="transmembrane region" description="Helical" evidence="14">
    <location>
        <begin position="14"/>
        <end position="36"/>
    </location>
</feature>
<sequence length="318" mass="35667">MLKAPKFWYERPGFLSWALSPLGFIYGIIEAGLGILRHPEKCELPVISIGNLVMGGSGKTPTTIALVALLKEIGHTPHIITRGYGGKARGPIRVDPKIHAYHEVGDEPLLLAKAAPTWVDHLRVNAARLAKEEGATILLLDDAHQNRKLKKDLSLIVVDGKQKFGNGFVFPSGPLREFFGRGMARAEGIIWVSKENENFSKPTFHAKLKPQYEVSLKNSPLIAFSGLGFNQKFLATLKEEGFQVLYFKEFPDHHPYHEKDLEHLLNFAHNKGAKLVTTAKDEVRLPESYRNQLDIINVGIEFENPEELKSWLVSQNLH</sequence>
<comment type="similarity">
    <text evidence="13">Belongs to the LpxK family.</text>
</comment>
<keyword evidence="5 13" id="KW-0444">Lipid biosynthesis</keyword>
<comment type="pathway">
    <text evidence="2 13">Glycolipid biosynthesis; lipid IV(A) biosynthesis; lipid IV(A) from (3R)-3-hydroxytetradecanoyl-[acyl-carrier-protein] and UDP-N-acetyl-alpha-D-glucosamine: step 6/6.</text>
</comment>
<organism evidence="15 16">
    <name type="scientific">Candidatus Bealeia paramacronuclearis</name>
    <dbReference type="NCBI Taxonomy" id="1921001"/>
    <lineage>
        <taxon>Bacteria</taxon>
        <taxon>Pseudomonadati</taxon>
        <taxon>Pseudomonadota</taxon>
        <taxon>Alphaproteobacteria</taxon>
        <taxon>Holosporales</taxon>
        <taxon>Holosporaceae</taxon>
        <taxon>Candidatus Bealeia</taxon>
    </lineage>
</organism>
<keyword evidence="16" id="KW-1185">Reference proteome</keyword>
<evidence type="ECO:0000313" key="15">
    <source>
        <dbReference type="EMBL" id="WVX65851.1"/>
    </source>
</evidence>
<keyword evidence="14" id="KW-1133">Transmembrane helix</keyword>
<dbReference type="Proteomes" id="UP001330434">
    <property type="component" value="Chromosome"/>
</dbReference>
<evidence type="ECO:0000256" key="13">
    <source>
        <dbReference type="HAMAP-Rule" id="MF_00409"/>
    </source>
</evidence>
<evidence type="ECO:0000256" key="6">
    <source>
        <dbReference type="ARBA" id="ARBA00022556"/>
    </source>
</evidence>
<accession>A0ABZ2C2G8</accession>
<protein>
    <recommendedName>
        <fullName evidence="4 13">Tetraacyldisaccharide 4'-kinase</fullName>
        <ecNumber evidence="3 13">2.7.1.130</ecNumber>
    </recommendedName>
    <alternativeName>
        <fullName evidence="12 13">Lipid A 4'-kinase</fullName>
    </alternativeName>
</protein>
<feature type="binding site" evidence="13">
    <location>
        <begin position="53"/>
        <end position="60"/>
    </location>
    <ligand>
        <name>ATP</name>
        <dbReference type="ChEBI" id="CHEBI:30616"/>
    </ligand>
</feature>
<dbReference type="Pfam" id="PF02606">
    <property type="entry name" value="LpxK"/>
    <property type="match status" value="1"/>
</dbReference>
<dbReference type="RefSeq" id="WP_331256423.1">
    <property type="nucleotide sequence ID" value="NZ_CP133270.1"/>
</dbReference>
<keyword evidence="11 13" id="KW-0443">Lipid metabolism</keyword>
<dbReference type="InterPro" id="IPR027417">
    <property type="entry name" value="P-loop_NTPase"/>
</dbReference>
<evidence type="ECO:0000256" key="8">
    <source>
        <dbReference type="ARBA" id="ARBA00022741"/>
    </source>
</evidence>
<evidence type="ECO:0000256" key="4">
    <source>
        <dbReference type="ARBA" id="ARBA00016436"/>
    </source>
</evidence>
<dbReference type="PANTHER" id="PTHR42724:SF1">
    <property type="entry name" value="TETRAACYLDISACCHARIDE 4'-KINASE, MITOCHONDRIAL-RELATED"/>
    <property type="match status" value="1"/>
</dbReference>
<keyword evidence="7 13" id="KW-0808">Transferase</keyword>
<keyword evidence="14" id="KW-0812">Transmembrane</keyword>
<dbReference type="NCBIfam" id="TIGR00682">
    <property type="entry name" value="lpxK"/>
    <property type="match status" value="1"/>
</dbReference>
<evidence type="ECO:0000256" key="10">
    <source>
        <dbReference type="ARBA" id="ARBA00022840"/>
    </source>
</evidence>
<evidence type="ECO:0000256" key="11">
    <source>
        <dbReference type="ARBA" id="ARBA00023098"/>
    </source>
</evidence>
<keyword evidence="14" id="KW-0472">Membrane</keyword>
<proteinExistence type="inferred from homology"/>
<evidence type="ECO:0000256" key="12">
    <source>
        <dbReference type="ARBA" id="ARBA00029757"/>
    </source>
</evidence>